<gene>
    <name evidence="2" type="ORF">TCAP_03365</name>
</gene>
<dbReference type="AlphaFoldDB" id="A0A2K3QGM5"/>
<dbReference type="OrthoDB" id="5121433at2759"/>
<evidence type="ECO:0000256" key="1">
    <source>
        <dbReference type="SAM" id="MobiDB-lite"/>
    </source>
</evidence>
<evidence type="ECO:0000313" key="2">
    <source>
        <dbReference type="EMBL" id="PNY26706.1"/>
    </source>
</evidence>
<dbReference type="Proteomes" id="UP000236621">
    <property type="component" value="Unassembled WGS sequence"/>
</dbReference>
<feature type="region of interest" description="Disordered" evidence="1">
    <location>
        <begin position="1"/>
        <end position="33"/>
    </location>
</feature>
<accession>A0A2K3QGM5</accession>
<protein>
    <submittedName>
        <fullName evidence="2">Uncharacterized protein</fullName>
    </submittedName>
</protein>
<organism evidence="2 3">
    <name type="scientific">Tolypocladium capitatum</name>
    <dbReference type="NCBI Taxonomy" id="45235"/>
    <lineage>
        <taxon>Eukaryota</taxon>
        <taxon>Fungi</taxon>
        <taxon>Dikarya</taxon>
        <taxon>Ascomycota</taxon>
        <taxon>Pezizomycotina</taxon>
        <taxon>Sordariomycetes</taxon>
        <taxon>Hypocreomycetidae</taxon>
        <taxon>Hypocreales</taxon>
        <taxon>Ophiocordycipitaceae</taxon>
        <taxon>Tolypocladium</taxon>
    </lineage>
</organism>
<dbReference type="EMBL" id="NRSZ01000510">
    <property type="protein sequence ID" value="PNY26706.1"/>
    <property type="molecule type" value="Genomic_DNA"/>
</dbReference>
<keyword evidence="3" id="KW-1185">Reference proteome</keyword>
<sequence>MAADPHAPQMEVAEPITPAGGADSASRKTSKNEIDWRTSRLADKHFNISKYAPPSCLVASLLTAVVEKYPDPLAPRQGVNARFYPKGVTPEMEKKWLAKIQALKDGTA</sequence>
<comment type="caution">
    <text evidence="2">The sequence shown here is derived from an EMBL/GenBank/DDBJ whole genome shotgun (WGS) entry which is preliminary data.</text>
</comment>
<proteinExistence type="predicted"/>
<reference evidence="2 3" key="1">
    <citation type="submission" date="2017-08" db="EMBL/GenBank/DDBJ databases">
        <title>Harnessing the power of phylogenomics to disentangle the directionality and signatures of interkingdom host jumping in the parasitic fungal genus Tolypocladium.</title>
        <authorList>
            <person name="Quandt C.A."/>
            <person name="Patterson W."/>
            <person name="Spatafora J.W."/>
        </authorList>
    </citation>
    <scope>NUCLEOTIDE SEQUENCE [LARGE SCALE GENOMIC DNA]</scope>
    <source>
        <strain evidence="2 3">CBS 113982</strain>
    </source>
</reference>
<name>A0A2K3QGM5_9HYPO</name>
<evidence type="ECO:0000313" key="3">
    <source>
        <dbReference type="Proteomes" id="UP000236621"/>
    </source>
</evidence>